<dbReference type="HAMAP" id="MF_00388">
    <property type="entry name" value="LpxC"/>
    <property type="match status" value="1"/>
</dbReference>
<evidence type="ECO:0000256" key="15">
    <source>
        <dbReference type="ARBA" id="ARBA00061221"/>
    </source>
</evidence>
<dbReference type="Pfam" id="PF07977">
    <property type="entry name" value="FabA"/>
    <property type="match status" value="1"/>
</dbReference>
<evidence type="ECO:0000256" key="18">
    <source>
        <dbReference type="NCBIfam" id="TIGR00325"/>
    </source>
</evidence>
<protein>
    <recommendedName>
        <fullName evidence="17 18">UDP-3-O-acyl-N-acetylglucosamine deacetylase</fullName>
        <shortName evidence="17">UDP-3-O-acyl-GlcNAc deacetylase</shortName>
        <ecNumber evidence="17 18">3.5.1.108</ecNumber>
    </recommendedName>
    <alternativeName>
        <fullName evidence="17">UDP-3-O-[R-3-hydroxymyristoyl]-N-acetylglucosamine deacetylase</fullName>
    </alternativeName>
</protein>
<dbReference type="Pfam" id="PF03331">
    <property type="entry name" value="LpxC"/>
    <property type="match status" value="2"/>
</dbReference>
<comment type="cofactor">
    <cofactor evidence="1 17">
        <name>Zn(2+)</name>
        <dbReference type="ChEBI" id="CHEBI:29105"/>
    </cofactor>
</comment>
<proteinExistence type="inferred from homology"/>
<evidence type="ECO:0000256" key="6">
    <source>
        <dbReference type="ARBA" id="ARBA00022516"/>
    </source>
</evidence>
<evidence type="ECO:0000256" key="7">
    <source>
        <dbReference type="ARBA" id="ARBA00022556"/>
    </source>
</evidence>
<dbReference type="EMBL" id="QAOQ01000002">
    <property type="protein sequence ID" value="PTQ99797.1"/>
    <property type="molecule type" value="Genomic_DNA"/>
</dbReference>
<dbReference type="EC" id="3.5.1.108" evidence="17 18"/>
<comment type="caution">
    <text evidence="19">The sequence shown here is derived from an EMBL/GenBank/DDBJ whole genome shotgun (WGS) entry which is preliminary data.</text>
</comment>
<evidence type="ECO:0000256" key="12">
    <source>
        <dbReference type="ARBA" id="ARBA00023239"/>
    </source>
</evidence>
<keyword evidence="8 17" id="KW-0479">Metal-binding</keyword>
<comment type="pathway">
    <text evidence="4 17">Glycolipid biosynthesis; lipid IV(A) biosynthesis; lipid IV(A) from (3R)-3-hydroxytetradecanoyl-[acyl-carrier-protein] and UDP-N-acetyl-alpha-D-glucosamine: step 2/6.</text>
</comment>
<organism evidence="19 20">
    <name type="scientific">Mucilaginibacter yixingensis</name>
    <dbReference type="NCBI Taxonomy" id="1295612"/>
    <lineage>
        <taxon>Bacteria</taxon>
        <taxon>Pseudomonadati</taxon>
        <taxon>Bacteroidota</taxon>
        <taxon>Sphingobacteriia</taxon>
        <taxon>Sphingobacteriales</taxon>
        <taxon>Sphingobacteriaceae</taxon>
        <taxon>Mucilaginibacter</taxon>
    </lineage>
</organism>
<dbReference type="NCBIfam" id="NF009667">
    <property type="entry name" value="PRK13188.1"/>
    <property type="match status" value="1"/>
</dbReference>
<dbReference type="Proteomes" id="UP000244168">
    <property type="component" value="Unassembled WGS sequence"/>
</dbReference>
<dbReference type="PANTHER" id="PTHR33694">
    <property type="entry name" value="UDP-3-O-ACYL-N-ACETYLGLUCOSAMINE DEACETYLASE 1, MITOCHONDRIAL-RELATED"/>
    <property type="match status" value="1"/>
</dbReference>
<dbReference type="NCBIfam" id="NF000582">
    <property type="entry name" value="PRK00006.1"/>
    <property type="match status" value="1"/>
</dbReference>
<evidence type="ECO:0000256" key="3">
    <source>
        <dbReference type="ARBA" id="ARBA00004496"/>
    </source>
</evidence>
<evidence type="ECO:0000256" key="1">
    <source>
        <dbReference type="ARBA" id="ARBA00001947"/>
    </source>
</evidence>
<comment type="similarity">
    <text evidence="17">Belongs to the LpxC family.</text>
</comment>
<keyword evidence="9 17" id="KW-0378">Hydrolase</keyword>
<dbReference type="Gene3D" id="3.30.230.20">
    <property type="entry name" value="lpxc deacetylase, domain 1"/>
    <property type="match status" value="1"/>
</dbReference>
<comment type="similarity">
    <text evidence="15">In the N-terminal section; belongs to the LpxC family.</text>
</comment>
<evidence type="ECO:0000256" key="14">
    <source>
        <dbReference type="ARBA" id="ARBA00025049"/>
    </source>
</evidence>
<dbReference type="InterPro" id="IPR013114">
    <property type="entry name" value="FabA_FabZ"/>
</dbReference>
<evidence type="ECO:0000256" key="11">
    <source>
        <dbReference type="ARBA" id="ARBA00023098"/>
    </source>
</evidence>
<evidence type="ECO:0000256" key="16">
    <source>
        <dbReference type="ARBA" id="ARBA00061355"/>
    </source>
</evidence>
<dbReference type="PANTHER" id="PTHR33694:SF1">
    <property type="entry name" value="UDP-3-O-ACYL-N-ACETYLGLUCOSAMINE DEACETYLASE 1, MITOCHONDRIAL-RELATED"/>
    <property type="match status" value="1"/>
</dbReference>
<dbReference type="InterPro" id="IPR011334">
    <property type="entry name" value="UDP-acyl_GlcNac_deAcase_C"/>
</dbReference>
<comment type="similarity">
    <text evidence="16">In the C-terminal section; belongs to the thioester dehydratase family.</text>
</comment>
<dbReference type="CDD" id="cd01288">
    <property type="entry name" value="FabZ"/>
    <property type="match status" value="1"/>
</dbReference>
<evidence type="ECO:0000313" key="20">
    <source>
        <dbReference type="Proteomes" id="UP000244168"/>
    </source>
</evidence>
<dbReference type="GO" id="GO:0046872">
    <property type="term" value="F:metal ion binding"/>
    <property type="evidence" value="ECO:0007669"/>
    <property type="project" value="UniProtKB-KW"/>
</dbReference>
<feature type="binding site" evidence="17">
    <location>
        <position position="96"/>
    </location>
    <ligand>
        <name>Zn(2+)</name>
        <dbReference type="ChEBI" id="CHEBI:29105"/>
    </ligand>
</feature>
<sequence length="481" mass="53285">MHQTPSPLERAGERFMSMNVKQRTIKSPVSVSGTGLHTGASATMTFNPAPENHGYKFRRVDVAGSPVIDADCDNVTDTSRGTTITQNGASVSTVEHVLAALVGLEIDNVLIDIDGPETPIMDGSSIFFVDALTEVGTVEQDADREYYHIPYNIHYSEGDRKVEMVAMPLDDYRFTCMVDYNSPVLGSQHASISSISEFRKEIASCRTFCFLHELEMLLKHDLIKGGDLNNAIVVVDKDVNNEELQHLAKLFNREEIKVAPQGILNNIELRHQNEPARHKLLDMIGDLALVGVPLKGHIMAARPGHAANVAFAKKIKALIKKERSRKHVKVYDPNMKPVYDTVQIMNILPHRPPMLLVDKILELTKTHVVGLKSVTMNEPFFAGHFPGAPVMPGVLQIEAMAQTGGILVLNTVPDPENYLTLFLKIENARFKDKVLPGDTLIFRCDLIGPIRRGIAQMKGIGMVGERVVVEAELMAQIVRYK</sequence>
<keyword evidence="10 17" id="KW-0862">Zinc</keyword>
<dbReference type="SUPFAM" id="SSF54211">
    <property type="entry name" value="Ribosomal protein S5 domain 2-like"/>
    <property type="match status" value="2"/>
</dbReference>
<dbReference type="InterPro" id="IPR029069">
    <property type="entry name" value="HotDog_dom_sf"/>
</dbReference>
<dbReference type="GO" id="GO:0016829">
    <property type="term" value="F:lyase activity"/>
    <property type="evidence" value="ECO:0007669"/>
    <property type="project" value="UniProtKB-KW"/>
</dbReference>
<evidence type="ECO:0000313" key="19">
    <source>
        <dbReference type="EMBL" id="PTQ99797.1"/>
    </source>
</evidence>
<dbReference type="AlphaFoldDB" id="A0A2T5JDF1"/>
<comment type="function">
    <text evidence="14">Involved in unsaturated fatty acids biosynthesis. Catalyzes the dehydration of short chain beta-hydroxyacyl-ACPs and long chain saturated and unsaturated beta-hydroxyacyl-ACPs.</text>
</comment>
<keyword evidence="12" id="KW-0456">Lyase</keyword>
<dbReference type="GO" id="GO:0005737">
    <property type="term" value="C:cytoplasm"/>
    <property type="evidence" value="ECO:0007669"/>
    <property type="project" value="UniProtKB-SubCell"/>
</dbReference>
<keyword evidence="7 17" id="KW-0441">Lipid A biosynthesis</keyword>
<name>A0A2T5JDF1_9SPHI</name>
<keyword evidence="11 17" id="KW-0443">Lipid metabolism</keyword>
<keyword evidence="5" id="KW-0963">Cytoplasm</keyword>
<evidence type="ECO:0000256" key="10">
    <source>
        <dbReference type="ARBA" id="ARBA00022833"/>
    </source>
</evidence>
<gene>
    <name evidence="17" type="primary">lpxC</name>
    <name evidence="19" type="ORF">C8P68_102627</name>
</gene>
<evidence type="ECO:0000256" key="8">
    <source>
        <dbReference type="ARBA" id="ARBA00022723"/>
    </source>
</evidence>
<comment type="catalytic activity">
    <reaction evidence="13 17">
        <text>a UDP-3-O-[(3R)-3-hydroxyacyl]-N-acetyl-alpha-D-glucosamine + H2O = a UDP-3-O-[(3R)-3-hydroxyacyl]-alpha-D-glucosamine + acetate</text>
        <dbReference type="Rhea" id="RHEA:67816"/>
        <dbReference type="ChEBI" id="CHEBI:15377"/>
        <dbReference type="ChEBI" id="CHEBI:30089"/>
        <dbReference type="ChEBI" id="CHEBI:137740"/>
        <dbReference type="ChEBI" id="CHEBI:173225"/>
        <dbReference type="EC" id="3.5.1.108"/>
    </reaction>
</comment>
<dbReference type="NCBIfam" id="TIGR00325">
    <property type="entry name" value="lpxC"/>
    <property type="match status" value="1"/>
</dbReference>
<evidence type="ECO:0000256" key="5">
    <source>
        <dbReference type="ARBA" id="ARBA00022490"/>
    </source>
</evidence>
<evidence type="ECO:0000256" key="4">
    <source>
        <dbReference type="ARBA" id="ARBA00005002"/>
    </source>
</evidence>
<evidence type="ECO:0000256" key="13">
    <source>
        <dbReference type="ARBA" id="ARBA00024535"/>
    </source>
</evidence>
<dbReference type="InterPro" id="IPR020568">
    <property type="entry name" value="Ribosomal_Su5_D2-typ_SF"/>
</dbReference>
<dbReference type="InterPro" id="IPR004463">
    <property type="entry name" value="UDP-acyl_GlcNac_deAcase"/>
</dbReference>
<feature type="active site" description="Proton donor" evidence="17">
    <location>
        <position position="305"/>
    </location>
</feature>
<dbReference type="Gene3D" id="3.30.1700.10">
    <property type="entry name" value="lpxc deacetylase, domain 2"/>
    <property type="match status" value="1"/>
</dbReference>
<evidence type="ECO:0000256" key="17">
    <source>
        <dbReference type="HAMAP-Rule" id="MF_00388"/>
    </source>
</evidence>
<comment type="function">
    <text evidence="2 17">Catalyzes the hydrolysis of UDP-3-O-myristoyl-N-acetylglucosamine to form UDP-3-O-myristoylglucosamine and acetate, the committed step in lipid A biosynthesis.</text>
</comment>
<dbReference type="GO" id="GO:0009245">
    <property type="term" value="P:lipid A biosynthetic process"/>
    <property type="evidence" value="ECO:0007669"/>
    <property type="project" value="UniProtKB-UniRule"/>
</dbReference>
<accession>A0A2T5JDF1</accession>
<feature type="binding site" evidence="17">
    <location>
        <position position="282"/>
    </location>
    <ligand>
        <name>Zn(2+)</name>
        <dbReference type="ChEBI" id="CHEBI:29105"/>
    </ligand>
</feature>
<dbReference type="GO" id="GO:0016020">
    <property type="term" value="C:membrane"/>
    <property type="evidence" value="ECO:0007669"/>
    <property type="project" value="GOC"/>
</dbReference>
<comment type="subcellular location">
    <subcellularLocation>
        <location evidence="3">Cytoplasm</location>
    </subcellularLocation>
</comment>
<dbReference type="InterPro" id="IPR015870">
    <property type="entry name" value="UDP-acyl_N-AcGlcN_deAcase_N"/>
</dbReference>
<dbReference type="Gene3D" id="3.10.129.10">
    <property type="entry name" value="Hotdog Thioesterase"/>
    <property type="match status" value="1"/>
</dbReference>
<dbReference type="UniPathway" id="UPA00359">
    <property type="reaction ID" value="UER00478"/>
</dbReference>
<keyword evidence="20" id="KW-1185">Reference proteome</keyword>
<reference evidence="19 20" key="1">
    <citation type="submission" date="2018-04" db="EMBL/GenBank/DDBJ databases">
        <title>Genomic Encyclopedia of Archaeal and Bacterial Type Strains, Phase II (KMG-II): from individual species to whole genera.</title>
        <authorList>
            <person name="Goeker M."/>
        </authorList>
    </citation>
    <scope>NUCLEOTIDE SEQUENCE [LARGE SCALE GENOMIC DNA]</scope>
    <source>
        <strain evidence="19 20">DSM 26809</strain>
    </source>
</reference>
<dbReference type="SUPFAM" id="SSF54637">
    <property type="entry name" value="Thioesterase/thiol ester dehydrase-isomerase"/>
    <property type="match status" value="1"/>
</dbReference>
<dbReference type="GO" id="GO:0103117">
    <property type="term" value="F:UDP-3-O-acyl-N-acetylglucosamine deacetylase activity"/>
    <property type="evidence" value="ECO:0007669"/>
    <property type="project" value="UniProtKB-UniRule"/>
</dbReference>
<dbReference type="FunFam" id="3.10.129.10:FF:000001">
    <property type="entry name" value="3-hydroxyacyl-[acyl-carrier-protein] dehydratase FabZ"/>
    <property type="match status" value="1"/>
</dbReference>
<evidence type="ECO:0000256" key="2">
    <source>
        <dbReference type="ARBA" id="ARBA00002923"/>
    </source>
</evidence>
<evidence type="ECO:0000256" key="9">
    <source>
        <dbReference type="ARBA" id="ARBA00022801"/>
    </source>
</evidence>
<keyword evidence="6 17" id="KW-0444">Lipid biosynthesis</keyword>
<feature type="binding site" evidence="17">
    <location>
        <position position="278"/>
    </location>
    <ligand>
        <name>Zn(2+)</name>
        <dbReference type="ChEBI" id="CHEBI:29105"/>
    </ligand>
</feature>